<evidence type="ECO:0000313" key="3">
    <source>
        <dbReference type="Proteomes" id="UP000611723"/>
    </source>
</evidence>
<dbReference type="RefSeq" id="WP_201431306.1">
    <property type="nucleotide sequence ID" value="NZ_JAEQBW010000004.1"/>
</dbReference>
<protein>
    <submittedName>
        <fullName evidence="2">DUF2975 domain-containing protein</fullName>
    </submittedName>
</protein>
<dbReference type="EMBL" id="JAEQBW010000004">
    <property type="protein sequence ID" value="MBK6265630.1"/>
    <property type="molecule type" value="Genomic_DNA"/>
</dbReference>
<dbReference type="InterPro" id="IPR021354">
    <property type="entry name" value="DUF2975"/>
</dbReference>
<feature type="transmembrane region" description="Helical" evidence="1">
    <location>
        <begin position="89"/>
        <end position="113"/>
    </location>
</feature>
<name>A0A935C8Q9_9BACT</name>
<feature type="transmembrane region" description="Helical" evidence="1">
    <location>
        <begin position="12"/>
        <end position="40"/>
    </location>
</feature>
<keyword evidence="3" id="KW-1185">Reference proteome</keyword>
<keyword evidence="1" id="KW-1133">Transmembrane helix</keyword>
<dbReference type="Proteomes" id="UP000611723">
    <property type="component" value="Unassembled WGS sequence"/>
</dbReference>
<accession>A0A935C8Q9</accession>
<proteinExistence type="predicted"/>
<gene>
    <name evidence="2" type="ORF">JKA74_11325</name>
</gene>
<reference evidence="2" key="1">
    <citation type="submission" date="2021-01" db="EMBL/GenBank/DDBJ databases">
        <title>Marivirga aurantiaca sp. nov., isolated from intertidal surface sediments.</title>
        <authorList>
            <person name="Zhang M."/>
        </authorList>
    </citation>
    <scope>NUCLEOTIDE SEQUENCE</scope>
    <source>
        <strain evidence="2">S37H4</strain>
    </source>
</reference>
<feature type="transmembrane region" description="Helical" evidence="1">
    <location>
        <begin position="134"/>
        <end position="154"/>
    </location>
</feature>
<feature type="transmembrane region" description="Helical" evidence="1">
    <location>
        <begin position="198"/>
        <end position="218"/>
    </location>
</feature>
<dbReference type="Pfam" id="PF11188">
    <property type="entry name" value="DUF2975"/>
    <property type="match status" value="1"/>
</dbReference>
<dbReference type="AlphaFoldDB" id="A0A935C8Q9"/>
<keyword evidence="1" id="KW-0472">Membrane</keyword>
<evidence type="ECO:0000313" key="2">
    <source>
        <dbReference type="EMBL" id="MBK6265630.1"/>
    </source>
</evidence>
<evidence type="ECO:0000256" key="1">
    <source>
        <dbReference type="SAM" id="Phobius"/>
    </source>
</evidence>
<organism evidence="2 3">
    <name type="scientific">Marivirga aurantiaca</name>
    <dbReference type="NCBI Taxonomy" id="2802615"/>
    <lineage>
        <taxon>Bacteria</taxon>
        <taxon>Pseudomonadati</taxon>
        <taxon>Bacteroidota</taxon>
        <taxon>Cytophagia</taxon>
        <taxon>Cytophagales</taxon>
        <taxon>Marivirgaceae</taxon>
        <taxon>Marivirga</taxon>
    </lineage>
</organism>
<keyword evidence="1" id="KW-0812">Transmembrane</keyword>
<sequence length="228" mass="25946">MENIRHKSLIRLLKWIVNLALVVEIALAVGVTLVLINIMYSEEDSLTSSYPITLIDDLSAYQIASENVELEQLTIYSESATIQFTSDSIGYYILKISDVIITFFLAIGITLLARKVFQSLEKNHPFTMENASRLRKIAFLLILFTPYSLIKGLIYRNYITNNISIEGKEFADSLIYYLGVFSNNFKQNEAWIDLNVNFQTLLIGAILLVIAEIFRIGVVMKEDNESII</sequence>
<comment type="caution">
    <text evidence="2">The sequence shown here is derived from an EMBL/GenBank/DDBJ whole genome shotgun (WGS) entry which is preliminary data.</text>
</comment>